<evidence type="ECO:0000313" key="9">
    <source>
        <dbReference type="Proteomes" id="UP001431783"/>
    </source>
</evidence>
<evidence type="ECO:0000256" key="4">
    <source>
        <dbReference type="ARBA" id="ARBA00022833"/>
    </source>
</evidence>
<evidence type="ECO:0000256" key="5">
    <source>
        <dbReference type="ARBA" id="ARBA00023239"/>
    </source>
</evidence>
<sequence>MTSKLNDYLFMATFLALSHDWDYEHQDKWPEVHCKKSIAQSPIDLCPNDMVPIKEPPILCQNWNKIYELSMVNNGHTIVLTLPSNQSLSFSEGGLPGIYKLVQFHFHWGSEHTLNGKRKALEAHFVGFNNKFKSIEEALDFTNGVAVLGVCTKLLTLVTTIYFRQ</sequence>
<evidence type="ECO:0000256" key="2">
    <source>
        <dbReference type="ARBA" id="ARBA00012925"/>
    </source>
</evidence>
<dbReference type="Pfam" id="PF00194">
    <property type="entry name" value="Carb_anhydrase"/>
    <property type="match status" value="1"/>
</dbReference>
<keyword evidence="3" id="KW-0479">Metal-binding</keyword>
<dbReference type="Proteomes" id="UP001431783">
    <property type="component" value="Unassembled WGS sequence"/>
</dbReference>
<comment type="similarity">
    <text evidence="1">Belongs to the alpha-carbonic anhydrase family.</text>
</comment>
<proteinExistence type="inferred from homology"/>
<dbReference type="SUPFAM" id="SSF51069">
    <property type="entry name" value="Carbonic anhydrase"/>
    <property type="match status" value="1"/>
</dbReference>
<keyword evidence="9" id="KW-1185">Reference proteome</keyword>
<evidence type="ECO:0000259" key="7">
    <source>
        <dbReference type="PROSITE" id="PS51144"/>
    </source>
</evidence>
<dbReference type="InterPro" id="IPR023561">
    <property type="entry name" value="Carbonic_anhydrase_a-class"/>
</dbReference>
<evidence type="ECO:0000256" key="6">
    <source>
        <dbReference type="ARBA" id="ARBA00048348"/>
    </source>
</evidence>
<evidence type="ECO:0000256" key="3">
    <source>
        <dbReference type="ARBA" id="ARBA00022723"/>
    </source>
</evidence>
<protein>
    <recommendedName>
        <fullName evidence="2">carbonic anhydrase</fullName>
        <ecNumber evidence="2">4.2.1.1</ecNumber>
    </recommendedName>
</protein>
<dbReference type="GO" id="GO:0005886">
    <property type="term" value="C:plasma membrane"/>
    <property type="evidence" value="ECO:0007669"/>
    <property type="project" value="TreeGrafter"/>
</dbReference>
<feature type="domain" description="Alpha-carbonic anhydrase" evidence="7">
    <location>
        <begin position="19"/>
        <end position="165"/>
    </location>
</feature>
<dbReference type="EMBL" id="JARQZJ010000009">
    <property type="protein sequence ID" value="KAK9872123.1"/>
    <property type="molecule type" value="Genomic_DNA"/>
</dbReference>
<evidence type="ECO:0000256" key="1">
    <source>
        <dbReference type="ARBA" id="ARBA00010718"/>
    </source>
</evidence>
<name>A0AAW1TP94_9CUCU</name>
<dbReference type="EC" id="4.2.1.1" evidence="2"/>
<keyword evidence="4" id="KW-0862">Zinc</keyword>
<evidence type="ECO:0000313" key="8">
    <source>
        <dbReference type="EMBL" id="KAK9872123.1"/>
    </source>
</evidence>
<dbReference type="SMART" id="SM01057">
    <property type="entry name" value="Carb_anhydrase"/>
    <property type="match status" value="1"/>
</dbReference>
<dbReference type="Gene3D" id="3.10.200.10">
    <property type="entry name" value="Alpha carbonic anhydrase"/>
    <property type="match status" value="1"/>
</dbReference>
<dbReference type="InterPro" id="IPR036398">
    <property type="entry name" value="CA_dom_sf"/>
</dbReference>
<accession>A0AAW1TP94</accession>
<dbReference type="PANTHER" id="PTHR18952:SF265">
    <property type="entry name" value="CARBONIC ANHYDRASE"/>
    <property type="match status" value="1"/>
</dbReference>
<dbReference type="InterPro" id="IPR001148">
    <property type="entry name" value="CA_dom"/>
</dbReference>
<dbReference type="GO" id="GO:0004089">
    <property type="term" value="F:carbonate dehydratase activity"/>
    <property type="evidence" value="ECO:0007669"/>
    <property type="project" value="UniProtKB-EC"/>
</dbReference>
<reference evidence="8 9" key="1">
    <citation type="submission" date="2023-03" db="EMBL/GenBank/DDBJ databases">
        <title>Genome insight into feeding habits of ladybird beetles.</title>
        <authorList>
            <person name="Li H.-S."/>
            <person name="Huang Y.-H."/>
            <person name="Pang H."/>
        </authorList>
    </citation>
    <scope>NUCLEOTIDE SEQUENCE [LARGE SCALE GENOMIC DNA]</scope>
    <source>
        <strain evidence="8">SYSU_2023b</strain>
        <tissue evidence="8">Whole body</tissue>
    </source>
</reference>
<dbReference type="PROSITE" id="PS51144">
    <property type="entry name" value="ALPHA_CA_2"/>
    <property type="match status" value="1"/>
</dbReference>
<keyword evidence="5" id="KW-0456">Lyase</keyword>
<gene>
    <name evidence="8" type="ORF">WA026_016175</name>
</gene>
<comment type="catalytic activity">
    <reaction evidence="6">
        <text>hydrogencarbonate + H(+) = CO2 + H2O</text>
        <dbReference type="Rhea" id="RHEA:10748"/>
        <dbReference type="ChEBI" id="CHEBI:15377"/>
        <dbReference type="ChEBI" id="CHEBI:15378"/>
        <dbReference type="ChEBI" id="CHEBI:16526"/>
        <dbReference type="ChEBI" id="CHEBI:17544"/>
        <dbReference type="EC" id="4.2.1.1"/>
    </reaction>
</comment>
<dbReference type="PANTHER" id="PTHR18952">
    <property type="entry name" value="CARBONIC ANHYDRASE"/>
    <property type="match status" value="1"/>
</dbReference>
<organism evidence="8 9">
    <name type="scientific">Henosepilachna vigintioctopunctata</name>
    <dbReference type="NCBI Taxonomy" id="420089"/>
    <lineage>
        <taxon>Eukaryota</taxon>
        <taxon>Metazoa</taxon>
        <taxon>Ecdysozoa</taxon>
        <taxon>Arthropoda</taxon>
        <taxon>Hexapoda</taxon>
        <taxon>Insecta</taxon>
        <taxon>Pterygota</taxon>
        <taxon>Neoptera</taxon>
        <taxon>Endopterygota</taxon>
        <taxon>Coleoptera</taxon>
        <taxon>Polyphaga</taxon>
        <taxon>Cucujiformia</taxon>
        <taxon>Coccinelloidea</taxon>
        <taxon>Coccinellidae</taxon>
        <taxon>Epilachninae</taxon>
        <taxon>Epilachnini</taxon>
        <taxon>Henosepilachna</taxon>
    </lineage>
</organism>
<comment type="caution">
    <text evidence="8">The sequence shown here is derived from an EMBL/GenBank/DDBJ whole genome shotgun (WGS) entry which is preliminary data.</text>
</comment>
<dbReference type="AlphaFoldDB" id="A0AAW1TP94"/>
<dbReference type="GO" id="GO:0008270">
    <property type="term" value="F:zinc ion binding"/>
    <property type="evidence" value="ECO:0007669"/>
    <property type="project" value="InterPro"/>
</dbReference>